<sequence length="107" mass="12220">WTSGIRPVRLLLETLNSFKFEKSNRGISPPSSLFSARNTVRPEILDKSGNVPNNLLLETSSIFMLFNMAREGGRLPESRFPLTCKRVSCLQEKIWVEIPPLILLYSR</sequence>
<evidence type="ECO:0000313" key="2">
    <source>
        <dbReference type="Proteomes" id="UP000237105"/>
    </source>
</evidence>
<protein>
    <submittedName>
        <fullName evidence="1">Uncharacterized protein</fullName>
    </submittedName>
</protein>
<feature type="non-terminal residue" evidence="1">
    <location>
        <position position="1"/>
    </location>
</feature>
<dbReference type="Proteomes" id="UP000237105">
    <property type="component" value="Unassembled WGS sequence"/>
</dbReference>
<dbReference type="AlphaFoldDB" id="A0A2P5AE34"/>
<keyword evidence="2" id="KW-1185">Reference proteome</keyword>
<proteinExistence type="predicted"/>
<organism evidence="1 2">
    <name type="scientific">Parasponia andersonii</name>
    <name type="common">Sponia andersonii</name>
    <dbReference type="NCBI Taxonomy" id="3476"/>
    <lineage>
        <taxon>Eukaryota</taxon>
        <taxon>Viridiplantae</taxon>
        <taxon>Streptophyta</taxon>
        <taxon>Embryophyta</taxon>
        <taxon>Tracheophyta</taxon>
        <taxon>Spermatophyta</taxon>
        <taxon>Magnoliopsida</taxon>
        <taxon>eudicotyledons</taxon>
        <taxon>Gunneridae</taxon>
        <taxon>Pentapetalae</taxon>
        <taxon>rosids</taxon>
        <taxon>fabids</taxon>
        <taxon>Rosales</taxon>
        <taxon>Cannabaceae</taxon>
        <taxon>Parasponia</taxon>
    </lineage>
</organism>
<dbReference type="OrthoDB" id="10437750at2759"/>
<dbReference type="EMBL" id="JXTB01000642">
    <property type="protein sequence ID" value="PON34792.1"/>
    <property type="molecule type" value="Genomic_DNA"/>
</dbReference>
<name>A0A2P5AE34_PARAD</name>
<reference evidence="2" key="1">
    <citation type="submission" date="2016-06" db="EMBL/GenBank/DDBJ databases">
        <title>Parallel loss of symbiosis genes in relatives of nitrogen-fixing non-legume Parasponia.</title>
        <authorList>
            <person name="Van Velzen R."/>
            <person name="Holmer R."/>
            <person name="Bu F."/>
            <person name="Rutten L."/>
            <person name="Van Zeijl A."/>
            <person name="Liu W."/>
            <person name="Santuari L."/>
            <person name="Cao Q."/>
            <person name="Sharma T."/>
            <person name="Shen D."/>
            <person name="Roswanjaya Y."/>
            <person name="Wardhani T."/>
            <person name="Kalhor M.S."/>
            <person name="Jansen J."/>
            <person name="Van den Hoogen J."/>
            <person name="Gungor B."/>
            <person name="Hartog M."/>
            <person name="Hontelez J."/>
            <person name="Verver J."/>
            <person name="Yang W.-C."/>
            <person name="Schijlen E."/>
            <person name="Repin R."/>
            <person name="Schilthuizen M."/>
            <person name="Schranz E."/>
            <person name="Heidstra R."/>
            <person name="Miyata K."/>
            <person name="Fedorova E."/>
            <person name="Kohlen W."/>
            <person name="Bisseling T."/>
            <person name="Smit S."/>
            <person name="Geurts R."/>
        </authorList>
    </citation>
    <scope>NUCLEOTIDE SEQUENCE [LARGE SCALE GENOMIC DNA]</scope>
    <source>
        <strain evidence="2">cv. WU1-14</strain>
    </source>
</reference>
<evidence type="ECO:0000313" key="1">
    <source>
        <dbReference type="EMBL" id="PON34792.1"/>
    </source>
</evidence>
<comment type="caution">
    <text evidence="1">The sequence shown here is derived from an EMBL/GenBank/DDBJ whole genome shotgun (WGS) entry which is preliminary data.</text>
</comment>
<accession>A0A2P5AE34</accession>
<gene>
    <name evidence="1" type="ORF">PanWU01x14_341390</name>
</gene>